<evidence type="ECO:0000256" key="3">
    <source>
        <dbReference type="ARBA" id="ARBA00022737"/>
    </source>
</evidence>
<dbReference type="PANTHER" id="PTHR24369:SF210">
    <property type="entry name" value="CHAOPTIN-RELATED"/>
    <property type="match status" value="1"/>
</dbReference>
<dbReference type="AlphaFoldDB" id="A0A9Q0RT75"/>
<evidence type="ECO:0000313" key="7">
    <source>
        <dbReference type="Proteomes" id="UP001151699"/>
    </source>
</evidence>
<evidence type="ECO:0000259" key="5">
    <source>
        <dbReference type="SMART" id="SM00082"/>
    </source>
</evidence>
<dbReference type="SMART" id="SM00369">
    <property type="entry name" value="LRR_TYP"/>
    <property type="match status" value="8"/>
</dbReference>
<dbReference type="OrthoDB" id="2151624at2759"/>
<feature type="domain" description="LRRCT" evidence="5">
    <location>
        <begin position="480"/>
        <end position="532"/>
    </location>
</feature>
<keyword evidence="3" id="KW-0677">Repeat</keyword>
<feature type="non-terminal residue" evidence="6">
    <location>
        <position position="1"/>
    </location>
</feature>
<evidence type="ECO:0000256" key="2">
    <source>
        <dbReference type="ARBA" id="ARBA00022729"/>
    </source>
</evidence>
<dbReference type="Gene3D" id="3.80.10.10">
    <property type="entry name" value="Ribonuclease Inhibitor"/>
    <property type="match status" value="3"/>
</dbReference>
<dbReference type="SMART" id="SM00082">
    <property type="entry name" value="LRRCT"/>
    <property type="match status" value="1"/>
</dbReference>
<evidence type="ECO:0000256" key="1">
    <source>
        <dbReference type="ARBA" id="ARBA00022614"/>
    </source>
</evidence>
<dbReference type="InterPro" id="IPR003591">
    <property type="entry name" value="Leu-rich_rpt_typical-subtyp"/>
</dbReference>
<gene>
    <name evidence="6" type="primary">Lrig3_0</name>
    <name evidence="6" type="ORF">Bhyg_16653</name>
</gene>
<proteinExistence type="predicted"/>
<organism evidence="6 7">
    <name type="scientific">Pseudolycoriella hygida</name>
    <dbReference type="NCBI Taxonomy" id="35572"/>
    <lineage>
        <taxon>Eukaryota</taxon>
        <taxon>Metazoa</taxon>
        <taxon>Ecdysozoa</taxon>
        <taxon>Arthropoda</taxon>
        <taxon>Hexapoda</taxon>
        <taxon>Insecta</taxon>
        <taxon>Pterygota</taxon>
        <taxon>Neoptera</taxon>
        <taxon>Endopterygota</taxon>
        <taxon>Diptera</taxon>
        <taxon>Nematocera</taxon>
        <taxon>Sciaroidea</taxon>
        <taxon>Sciaridae</taxon>
        <taxon>Pseudolycoriella</taxon>
    </lineage>
</organism>
<evidence type="ECO:0000313" key="6">
    <source>
        <dbReference type="EMBL" id="KAJ6632785.1"/>
    </source>
</evidence>
<dbReference type="GO" id="GO:0005886">
    <property type="term" value="C:plasma membrane"/>
    <property type="evidence" value="ECO:0007669"/>
    <property type="project" value="TreeGrafter"/>
</dbReference>
<dbReference type="InterPro" id="IPR032675">
    <property type="entry name" value="LRR_dom_sf"/>
</dbReference>
<keyword evidence="1" id="KW-0433">Leucine-rich repeat</keyword>
<comment type="caution">
    <text evidence="6">The sequence shown here is derived from an EMBL/GenBank/DDBJ whole genome shotgun (WGS) entry which is preliminary data.</text>
</comment>
<feature type="signal peptide" evidence="4">
    <location>
        <begin position="1"/>
        <end position="20"/>
    </location>
</feature>
<keyword evidence="2 4" id="KW-0732">Signal</keyword>
<accession>A0A9Q0RT75</accession>
<sequence length="613" mass="67264">MSAMLVYNLMLSQTLHSVECSTTIINASSQNITIPSYGNSQSTNQSTTIEPTNPIQIEVSQESVNSANRTNAETNKAKFERVTSKSVVKLYNKADSRKRKIERKSIVSDADLAEWHCPNISQSKDLGDLCSCDMPHTLRCSADIHTLENIAEGLRASPYTVSLLDCTLKNVSFLSNARIFENVSLHGLVISSGEIKRVHRLAFLGIKTPLQALGLPNNALTAVPWNSLAPLTSLDRLDLSNNKIKTLGASDFMSLQNLTYLELSDNQISSISLRTFAPLKKLTTLKLNGNRLGDFTTTLLSIGQSINLRELDLKSNSIKGPLTRKTLPALPALESLNLDRNLLSSIQNGALQTFPYLVTLSLRHNQIDVLQDHAFSGLSSLQALDLGYNGIVAVSGASLLHLSKLLVLDLTHNFLRFGNEKFLPTAANNIFKFFRALTSDLIAPLPSLRELRLDGNDISIVAKNALSGANELHSLSLQDNPLSCDCTLKPFAEWLTISKIPSQDLLGAICATPPHLEGAPLLQVPIDGLNCDGGSEYENSEVLEQLDIISKQSNLTYSKDLSDIISLKNVHLSEDYGIILTWSVNLRNDEFKCDAVFVYKETNVHEILLDNSP</sequence>
<reference evidence="6" key="1">
    <citation type="submission" date="2022-07" db="EMBL/GenBank/DDBJ databases">
        <authorList>
            <person name="Trinca V."/>
            <person name="Uliana J.V.C."/>
            <person name="Torres T.T."/>
            <person name="Ward R.J."/>
            <person name="Monesi N."/>
        </authorList>
    </citation>
    <scope>NUCLEOTIDE SEQUENCE</scope>
    <source>
        <strain evidence="6">HSMRA1968</strain>
        <tissue evidence="6">Whole embryos</tissue>
    </source>
</reference>
<dbReference type="InterPro" id="IPR001611">
    <property type="entry name" value="Leu-rich_rpt"/>
</dbReference>
<name>A0A9Q0RT75_9DIPT</name>
<dbReference type="PANTHER" id="PTHR24369">
    <property type="entry name" value="ANTIGEN BSP, PUTATIVE-RELATED"/>
    <property type="match status" value="1"/>
</dbReference>
<dbReference type="InterPro" id="IPR000483">
    <property type="entry name" value="Cys-rich_flank_reg_C"/>
</dbReference>
<evidence type="ECO:0000256" key="4">
    <source>
        <dbReference type="SAM" id="SignalP"/>
    </source>
</evidence>
<dbReference type="EMBL" id="WJQU01002499">
    <property type="protein sequence ID" value="KAJ6632785.1"/>
    <property type="molecule type" value="Genomic_DNA"/>
</dbReference>
<feature type="chain" id="PRO_5040355610" evidence="4">
    <location>
        <begin position="21"/>
        <end position="613"/>
    </location>
</feature>
<protein>
    <submittedName>
        <fullName evidence="6">Leucine-rich repeats and immunoglobulin-like domains protein 3</fullName>
    </submittedName>
</protein>
<dbReference type="Pfam" id="PF13855">
    <property type="entry name" value="LRR_8"/>
    <property type="match status" value="2"/>
</dbReference>
<keyword evidence="7" id="KW-1185">Reference proteome</keyword>
<dbReference type="SMART" id="SM00365">
    <property type="entry name" value="LRR_SD22"/>
    <property type="match status" value="3"/>
</dbReference>
<dbReference type="InterPro" id="IPR050541">
    <property type="entry name" value="LRR_TM_domain-containing"/>
</dbReference>
<dbReference type="PROSITE" id="PS51450">
    <property type="entry name" value="LRR"/>
    <property type="match status" value="3"/>
</dbReference>
<dbReference type="SUPFAM" id="SSF52058">
    <property type="entry name" value="L domain-like"/>
    <property type="match status" value="1"/>
</dbReference>
<dbReference type="Proteomes" id="UP001151699">
    <property type="component" value="Unassembled WGS sequence"/>
</dbReference>